<dbReference type="AlphaFoldDB" id="A0A9P1IXT7"/>
<name>A0A9P1IXT7_9PELO</name>
<keyword evidence="2" id="KW-1185">Reference proteome</keyword>
<proteinExistence type="predicted"/>
<evidence type="ECO:0000313" key="1">
    <source>
        <dbReference type="EMBL" id="CAI5453060.1"/>
    </source>
</evidence>
<reference evidence="1" key="1">
    <citation type="submission" date="2022-11" db="EMBL/GenBank/DDBJ databases">
        <authorList>
            <person name="Kikuchi T."/>
        </authorList>
    </citation>
    <scope>NUCLEOTIDE SEQUENCE</scope>
    <source>
        <strain evidence="1">PS1010</strain>
    </source>
</reference>
<dbReference type="EMBL" id="CANHGI010000005">
    <property type="protein sequence ID" value="CAI5453060.1"/>
    <property type="molecule type" value="Genomic_DNA"/>
</dbReference>
<dbReference type="Proteomes" id="UP001152747">
    <property type="component" value="Unassembled WGS sequence"/>
</dbReference>
<organism evidence="1 2">
    <name type="scientific">Caenorhabditis angaria</name>
    <dbReference type="NCBI Taxonomy" id="860376"/>
    <lineage>
        <taxon>Eukaryota</taxon>
        <taxon>Metazoa</taxon>
        <taxon>Ecdysozoa</taxon>
        <taxon>Nematoda</taxon>
        <taxon>Chromadorea</taxon>
        <taxon>Rhabditida</taxon>
        <taxon>Rhabditina</taxon>
        <taxon>Rhabditomorpha</taxon>
        <taxon>Rhabditoidea</taxon>
        <taxon>Rhabditidae</taxon>
        <taxon>Peloderinae</taxon>
        <taxon>Caenorhabditis</taxon>
    </lineage>
</organism>
<evidence type="ECO:0000313" key="2">
    <source>
        <dbReference type="Proteomes" id="UP001152747"/>
    </source>
</evidence>
<sequence>MEIIEDYRFVEHEAISIKQLNEGAIWCMCSSNNKLKSWNGVKSQFQQLLLVPFNSSKIFEF</sequence>
<accession>A0A9P1IXT7</accession>
<gene>
    <name evidence="1" type="ORF">CAMP_LOCUS15697</name>
</gene>
<protein>
    <submittedName>
        <fullName evidence="1">Uncharacterized protein</fullName>
    </submittedName>
</protein>
<comment type="caution">
    <text evidence="1">The sequence shown here is derived from an EMBL/GenBank/DDBJ whole genome shotgun (WGS) entry which is preliminary data.</text>
</comment>